<proteinExistence type="predicted"/>
<dbReference type="AlphaFoldDB" id="A0A7S3UCT2"/>
<evidence type="ECO:0000313" key="1">
    <source>
        <dbReference type="EMBL" id="CAE0609583.1"/>
    </source>
</evidence>
<protein>
    <submittedName>
        <fullName evidence="1">Uncharacterized protein</fullName>
    </submittedName>
</protein>
<organism evidence="1">
    <name type="scientific">Picocystis salinarum</name>
    <dbReference type="NCBI Taxonomy" id="88271"/>
    <lineage>
        <taxon>Eukaryota</taxon>
        <taxon>Viridiplantae</taxon>
        <taxon>Chlorophyta</taxon>
        <taxon>Picocystophyceae</taxon>
        <taxon>Picocystales</taxon>
        <taxon>Picocystaceae</taxon>
        <taxon>Picocystis</taxon>
    </lineage>
</organism>
<reference evidence="1" key="1">
    <citation type="submission" date="2021-01" db="EMBL/GenBank/DDBJ databases">
        <authorList>
            <person name="Corre E."/>
            <person name="Pelletier E."/>
            <person name="Niang G."/>
            <person name="Scheremetjew M."/>
            <person name="Finn R."/>
            <person name="Kale V."/>
            <person name="Holt S."/>
            <person name="Cochrane G."/>
            <person name="Meng A."/>
            <person name="Brown T."/>
            <person name="Cohen L."/>
        </authorList>
    </citation>
    <scope>NUCLEOTIDE SEQUENCE</scope>
    <source>
        <strain evidence="1">CCMP1897</strain>
    </source>
</reference>
<gene>
    <name evidence="1" type="ORF">PSAL00342_LOCUS3402</name>
</gene>
<name>A0A7S3UCT2_9CHLO</name>
<accession>A0A7S3UCT2</accession>
<dbReference type="EMBL" id="HBIS01003759">
    <property type="protein sequence ID" value="CAE0609583.1"/>
    <property type="molecule type" value="Transcribed_RNA"/>
</dbReference>
<sequence>MHRWVTEEEGGSLAGQAVASVHAGGGIGARSHGAELLVDVLPQHHVRPVASFQFDACEVRRVHERTLQNRVGEVRSLEITLLEIGQAQVCALERGALGETGEE</sequence>